<dbReference type="CDD" id="cd17917">
    <property type="entry name" value="DEXHc_RHA-like"/>
    <property type="match status" value="1"/>
</dbReference>
<evidence type="ECO:0000259" key="11">
    <source>
        <dbReference type="PROSITE" id="PS51194"/>
    </source>
</evidence>
<dbReference type="FunFam" id="3.40.50.300:FF:000480">
    <property type="entry name" value="DExH-box ATP-dependent RNA helicase DExH3"/>
    <property type="match status" value="1"/>
</dbReference>
<keyword evidence="9" id="KW-0812">Transmembrane</keyword>
<dbReference type="Pfam" id="PF07717">
    <property type="entry name" value="OB_NTP_bind"/>
    <property type="match status" value="1"/>
</dbReference>
<evidence type="ECO:0000256" key="4">
    <source>
        <dbReference type="ARBA" id="ARBA00022806"/>
    </source>
</evidence>
<keyword evidence="9" id="KW-0472">Membrane</keyword>
<evidence type="ECO:0000313" key="12">
    <source>
        <dbReference type="EMBL" id="KAG5532309.1"/>
    </source>
</evidence>
<dbReference type="InterPro" id="IPR014001">
    <property type="entry name" value="Helicase_ATP-bd"/>
</dbReference>
<comment type="catalytic activity">
    <reaction evidence="7">
        <text>ATP + H2O = ADP + phosphate + H(+)</text>
        <dbReference type="Rhea" id="RHEA:13065"/>
        <dbReference type="ChEBI" id="CHEBI:15377"/>
        <dbReference type="ChEBI" id="CHEBI:15378"/>
        <dbReference type="ChEBI" id="CHEBI:30616"/>
        <dbReference type="ChEBI" id="CHEBI:43474"/>
        <dbReference type="ChEBI" id="CHEBI:456216"/>
        <dbReference type="EC" id="3.6.4.13"/>
    </reaction>
</comment>
<dbReference type="GO" id="GO:0005634">
    <property type="term" value="C:nucleus"/>
    <property type="evidence" value="ECO:0007669"/>
    <property type="project" value="TreeGrafter"/>
</dbReference>
<evidence type="ECO:0000256" key="1">
    <source>
        <dbReference type="ARBA" id="ARBA00012552"/>
    </source>
</evidence>
<dbReference type="InterPro" id="IPR027417">
    <property type="entry name" value="P-loop_NTPase"/>
</dbReference>
<keyword evidence="2" id="KW-0547">Nucleotide-binding</keyword>
<gene>
    <name evidence="12" type="ORF">RHGRI_026816</name>
</gene>
<evidence type="ECO:0000259" key="10">
    <source>
        <dbReference type="PROSITE" id="PS51192"/>
    </source>
</evidence>
<dbReference type="EC" id="3.6.4.13" evidence="1"/>
<dbReference type="FunFam" id="1.20.120.1080:FF:000002">
    <property type="entry name" value="Putative ATP-dependent RNA helicase DHX36"/>
    <property type="match status" value="1"/>
</dbReference>
<comment type="similarity">
    <text evidence="8">Belongs to the DExH box helicase family.</text>
</comment>
<dbReference type="GO" id="GO:0005524">
    <property type="term" value="F:ATP binding"/>
    <property type="evidence" value="ECO:0007669"/>
    <property type="project" value="UniProtKB-KW"/>
</dbReference>
<evidence type="ECO:0000256" key="9">
    <source>
        <dbReference type="SAM" id="Phobius"/>
    </source>
</evidence>
<dbReference type="Pfam" id="PF21010">
    <property type="entry name" value="HA2_C"/>
    <property type="match status" value="1"/>
</dbReference>
<dbReference type="InterPro" id="IPR011709">
    <property type="entry name" value="DEAD-box_helicase_OB_fold"/>
</dbReference>
<evidence type="ECO:0000256" key="6">
    <source>
        <dbReference type="ARBA" id="ARBA00022884"/>
    </source>
</evidence>
<dbReference type="InterPro" id="IPR059023">
    <property type="entry name" value="RNA_hel_CTD"/>
</dbReference>
<dbReference type="PANTHER" id="PTHR18934:SF146">
    <property type="entry name" value="DEXH-BOX ATP-DEPENDENT RNA HELICASE DEXH5, MITOCHONDRIAL"/>
    <property type="match status" value="1"/>
</dbReference>
<dbReference type="SMART" id="SM00847">
    <property type="entry name" value="HA2"/>
    <property type="match status" value="1"/>
</dbReference>
<dbReference type="GO" id="GO:0016787">
    <property type="term" value="F:hydrolase activity"/>
    <property type="evidence" value="ECO:0007669"/>
    <property type="project" value="UniProtKB-KW"/>
</dbReference>
<dbReference type="InterPro" id="IPR001650">
    <property type="entry name" value="Helicase_C-like"/>
</dbReference>
<evidence type="ECO:0000256" key="2">
    <source>
        <dbReference type="ARBA" id="ARBA00022741"/>
    </source>
</evidence>
<dbReference type="Pfam" id="PF26026">
    <property type="entry name" value="RNA_hel_CTD"/>
    <property type="match status" value="1"/>
</dbReference>
<proteinExistence type="inferred from homology"/>
<accession>A0AAV6J0M1</accession>
<evidence type="ECO:0000256" key="8">
    <source>
        <dbReference type="ARBA" id="ARBA00060772"/>
    </source>
</evidence>
<dbReference type="SUPFAM" id="SSF52540">
    <property type="entry name" value="P-loop containing nucleoside triphosphate hydrolases"/>
    <property type="match status" value="1"/>
</dbReference>
<dbReference type="InterPro" id="IPR007502">
    <property type="entry name" value="Helicase-assoc_dom"/>
</dbReference>
<feature type="domain" description="Helicase ATP-binding" evidence="10">
    <location>
        <begin position="112"/>
        <end position="278"/>
    </location>
</feature>
<dbReference type="InterPro" id="IPR048333">
    <property type="entry name" value="HA2_WH"/>
</dbReference>
<dbReference type="AlphaFoldDB" id="A0AAV6J0M1"/>
<dbReference type="EMBL" id="JACTNZ010000009">
    <property type="protein sequence ID" value="KAG5532309.1"/>
    <property type="molecule type" value="Genomic_DNA"/>
</dbReference>
<comment type="caution">
    <text evidence="12">The sequence shown here is derived from an EMBL/GenBank/DDBJ whole genome shotgun (WGS) entry which is preliminary data.</text>
</comment>
<dbReference type="SMART" id="SM00487">
    <property type="entry name" value="DEXDc"/>
    <property type="match status" value="1"/>
</dbReference>
<keyword evidence="9" id="KW-1133">Transmembrane helix</keyword>
<dbReference type="CDD" id="cd18791">
    <property type="entry name" value="SF2_C_RHA"/>
    <property type="match status" value="1"/>
</dbReference>
<dbReference type="GO" id="GO:0003723">
    <property type="term" value="F:RNA binding"/>
    <property type="evidence" value="ECO:0007669"/>
    <property type="project" value="UniProtKB-KW"/>
</dbReference>
<evidence type="ECO:0000256" key="7">
    <source>
        <dbReference type="ARBA" id="ARBA00047984"/>
    </source>
</evidence>
<keyword evidence="3" id="KW-0378">Hydrolase</keyword>
<evidence type="ECO:0000256" key="3">
    <source>
        <dbReference type="ARBA" id="ARBA00022801"/>
    </source>
</evidence>
<dbReference type="Pfam" id="PF00270">
    <property type="entry name" value="DEAD"/>
    <property type="match status" value="1"/>
</dbReference>
<evidence type="ECO:0000313" key="13">
    <source>
        <dbReference type="Proteomes" id="UP000823749"/>
    </source>
</evidence>
<dbReference type="PROSITE" id="PS51194">
    <property type="entry name" value="HELICASE_CTER"/>
    <property type="match status" value="1"/>
</dbReference>
<feature type="transmembrane region" description="Helical" evidence="9">
    <location>
        <begin position="582"/>
        <end position="602"/>
    </location>
</feature>
<keyword evidence="6" id="KW-0694">RNA-binding</keyword>
<dbReference type="Pfam" id="PF04408">
    <property type="entry name" value="WHD_HA2"/>
    <property type="match status" value="1"/>
</dbReference>
<keyword evidence="13" id="KW-1185">Reference proteome</keyword>
<dbReference type="Gene3D" id="3.40.50.300">
    <property type="entry name" value="P-loop containing nucleotide triphosphate hydrolases"/>
    <property type="match status" value="2"/>
</dbReference>
<organism evidence="12 13">
    <name type="scientific">Rhododendron griersonianum</name>
    <dbReference type="NCBI Taxonomy" id="479676"/>
    <lineage>
        <taxon>Eukaryota</taxon>
        <taxon>Viridiplantae</taxon>
        <taxon>Streptophyta</taxon>
        <taxon>Embryophyta</taxon>
        <taxon>Tracheophyta</taxon>
        <taxon>Spermatophyta</taxon>
        <taxon>Magnoliopsida</taxon>
        <taxon>eudicotyledons</taxon>
        <taxon>Gunneridae</taxon>
        <taxon>Pentapetalae</taxon>
        <taxon>asterids</taxon>
        <taxon>Ericales</taxon>
        <taxon>Ericaceae</taxon>
        <taxon>Ericoideae</taxon>
        <taxon>Rhodoreae</taxon>
        <taxon>Rhododendron</taxon>
    </lineage>
</organism>
<reference evidence="12" key="1">
    <citation type="submission" date="2020-08" db="EMBL/GenBank/DDBJ databases">
        <title>Plant Genome Project.</title>
        <authorList>
            <person name="Zhang R.-G."/>
        </authorList>
    </citation>
    <scope>NUCLEOTIDE SEQUENCE</scope>
    <source>
        <strain evidence="12">WSP0</strain>
        <tissue evidence="12">Leaf</tissue>
    </source>
</reference>
<dbReference type="GO" id="GO:0003724">
    <property type="term" value="F:RNA helicase activity"/>
    <property type="evidence" value="ECO:0007669"/>
    <property type="project" value="UniProtKB-EC"/>
</dbReference>
<evidence type="ECO:0000256" key="5">
    <source>
        <dbReference type="ARBA" id="ARBA00022840"/>
    </source>
</evidence>
<dbReference type="Pfam" id="PF00271">
    <property type="entry name" value="Helicase_C"/>
    <property type="match status" value="1"/>
</dbReference>
<feature type="domain" description="Helicase C-terminal" evidence="11">
    <location>
        <begin position="365"/>
        <end position="550"/>
    </location>
</feature>
<dbReference type="InterPro" id="IPR011545">
    <property type="entry name" value="DEAD/DEAH_box_helicase_dom"/>
</dbReference>
<sequence>MTTLLRSKEKQELVSRDKKDRLDFEQIVALASKMGLYSHRYVKVVVVSKVPLPNYRFDLDERRPQREDNGFSRSNSSCSVATDEGLFEQPEPLPQSKAAMEKVIWRRSMQMRSQQQAWQVVIISGETGCGKTTQIPQFILESEIESVRGVLCSIICTQPRRISAMSVSERVAVERGEKLGETVGYKVRLEGMKGRDTHLLFCTAGILLRRLLADRNLKGVTYVIVDEIHERGMNEVFAHRTKRSSSSLAGTRLILMSATLDAELFSSYFGGAPMVHIPGFTYPVHTHFLENVLEMTGFQLTPYNQIDDYGQEKTWKMNKQAPRKRKSQLASAVEDALRAADFKNFGPETQESLSCWNPDSIGFNLIEYLLCNICEKETPGAVLVFMTGWDDISSLKDKLQAHPMLGDTSRVLLLACHGSMASAEQKLIFDEPEDGVRKIVLAANIAEMSITINDVVFVIDCGKAKESSYDALNNTPCLLPSWISKVSAQQVQNAIEYLKVIGALDEDENLTVLGRYLTMLPMEPKLGKILILGAIFNCLDPVLTVVAGLSVRDPFLTPMDKKDVRFIDCTCSYAIPNLNLSYWALLFLLLFVMVVEDCYYGLIHIYFTGLPLAEAAKAQFSRDYSDHLALVRAYEGWKDAERDLAGYEYCWKNFLSAQSMKAIDALRREFYSLLRDAGLVDSTTTTCDSWSYDVHLLRAVICYGLYPGICSVVHNEKSFSLKTMEDGQVLLYSNSVNARDSKIPYPWLVFNEKIKVNSVFLRDSTAVSDSVLLLFGGSILRGDTDGHLKMLGGYLEFFMKPATAEMYQSLRKELEELIQNKESDAFKKSHLFSIHNQKPLVQMFFLFTFVFCAVIL</sequence>
<dbReference type="FunFam" id="3.40.50.300:FF:000526">
    <property type="entry name" value="DExH-box ATP-dependent RNA helicase DExH3"/>
    <property type="match status" value="1"/>
</dbReference>
<feature type="transmembrane region" description="Helical" evidence="9">
    <location>
        <begin position="529"/>
        <end position="551"/>
    </location>
</feature>
<keyword evidence="4" id="KW-0347">Helicase</keyword>
<keyword evidence="5" id="KW-0067">ATP-binding</keyword>
<name>A0AAV6J0M1_9ERIC</name>
<dbReference type="PANTHER" id="PTHR18934">
    <property type="entry name" value="ATP-DEPENDENT RNA HELICASE"/>
    <property type="match status" value="1"/>
</dbReference>
<dbReference type="PROSITE" id="PS51192">
    <property type="entry name" value="HELICASE_ATP_BIND_1"/>
    <property type="match status" value="1"/>
</dbReference>
<dbReference type="Proteomes" id="UP000823749">
    <property type="component" value="Chromosome 9"/>
</dbReference>
<protein>
    <recommendedName>
        <fullName evidence="1">RNA helicase</fullName>
        <ecNumber evidence="1">3.6.4.13</ecNumber>
    </recommendedName>
</protein>